<evidence type="ECO:0000313" key="15">
    <source>
        <dbReference type="Proteomes" id="UP000229523"/>
    </source>
</evidence>
<accession>A0A364JN75</accession>
<comment type="subcellular location">
    <subcellularLocation>
        <location evidence="2">Cell membrane</location>
    </subcellularLocation>
    <subcellularLocation>
        <location evidence="1">Membrane</location>
        <topology evidence="1">Single-pass membrane protein</topology>
    </subcellularLocation>
</comment>
<keyword evidence="4" id="KW-1003">Cell membrane</keyword>
<evidence type="ECO:0000256" key="1">
    <source>
        <dbReference type="ARBA" id="ARBA00004167"/>
    </source>
</evidence>
<organism evidence="14 15">
    <name type="scientific">Macrococcoides goetzii</name>
    <dbReference type="NCBI Taxonomy" id="1891097"/>
    <lineage>
        <taxon>Bacteria</taxon>
        <taxon>Bacillati</taxon>
        <taxon>Bacillota</taxon>
        <taxon>Bacilli</taxon>
        <taxon>Bacillales</taxon>
        <taxon>Staphylococcaceae</taxon>
        <taxon>Macrococcoides</taxon>
    </lineage>
</organism>
<dbReference type="SUPFAM" id="SSF56601">
    <property type="entry name" value="beta-lactamase/transpeptidase-like"/>
    <property type="match status" value="1"/>
</dbReference>
<evidence type="ECO:0000256" key="8">
    <source>
        <dbReference type="ARBA" id="ARBA00022989"/>
    </source>
</evidence>
<dbReference type="GO" id="GO:0009252">
    <property type="term" value="P:peptidoglycan biosynthetic process"/>
    <property type="evidence" value="ECO:0007669"/>
    <property type="project" value="UniProtKB-KW"/>
</dbReference>
<dbReference type="PANTHER" id="PTHR30627:SF2">
    <property type="entry name" value="PEPTIDOGLYCAN D,D-TRANSPEPTIDASE MRDA"/>
    <property type="match status" value="1"/>
</dbReference>
<keyword evidence="10" id="KW-0961">Cell wall biogenesis/degradation</keyword>
<dbReference type="InterPro" id="IPR012338">
    <property type="entry name" value="Beta-lactam/transpept-like"/>
</dbReference>
<evidence type="ECO:0000256" key="9">
    <source>
        <dbReference type="ARBA" id="ARBA00023136"/>
    </source>
</evidence>
<dbReference type="GO" id="GO:0071972">
    <property type="term" value="F:peptidoglycan L,D-transpeptidase activity"/>
    <property type="evidence" value="ECO:0007669"/>
    <property type="project" value="TreeGrafter"/>
</dbReference>
<evidence type="ECO:0000256" key="4">
    <source>
        <dbReference type="ARBA" id="ARBA00022475"/>
    </source>
</evidence>
<gene>
    <name evidence="14" type="ORF">BFS35_001670</name>
</gene>
<dbReference type="PANTHER" id="PTHR30627">
    <property type="entry name" value="PEPTIDOGLYCAN D,D-TRANSPEPTIDASE"/>
    <property type="match status" value="1"/>
</dbReference>
<dbReference type="InterPro" id="IPR036138">
    <property type="entry name" value="PBP_dimer_sf"/>
</dbReference>
<comment type="similarity">
    <text evidence="3">Belongs to the transpeptidase family.</text>
</comment>
<dbReference type="GO" id="GO:0071555">
    <property type="term" value="P:cell wall organization"/>
    <property type="evidence" value="ECO:0007669"/>
    <property type="project" value="UniProtKB-KW"/>
</dbReference>
<evidence type="ECO:0000256" key="5">
    <source>
        <dbReference type="ARBA" id="ARBA00022692"/>
    </source>
</evidence>
<keyword evidence="7" id="KW-0573">Peptidoglycan synthesis</keyword>
<name>A0A364JN75_9STAP</name>
<comment type="caution">
    <text evidence="14">The sequence shown here is derived from an EMBL/GenBank/DDBJ whole genome shotgun (WGS) entry which is preliminary data.</text>
</comment>
<evidence type="ECO:0000256" key="11">
    <source>
        <dbReference type="SAM" id="Phobius"/>
    </source>
</evidence>
<dbReference type="InterPro" id="IPR005311">
    <property type="entry name" value="PBP_dimer"/>
</dbReference>
<dbReference type="Gene3D" id="1.10.10.1230">
    <property type="entry name" value="Penicillin-binding protein, N-terminal non-catalytic domain, head sub-domain"/>
    <property type="match status" value="1"/>
</dbReference>
<evidence type="ECO:0000313" key="14">
    <source>
        <dbReference type="EMBL" id="RAI82418.1"/>
    </source>
</evidence>
<reference evidence="14 15" key="1">
    <citation type="journal article" date="2018" name="Front. Microbiol.">
        <title>Description and Comparative Genomics of Macrococcus caseolyticus subsp. hominis subsp. nov., Macrococcus goetzii sp. nov., Macrococcus epidermidis sp. nov., and Macrococcus bohemicus sp. nov., Novel Macrococci From Human Clinical Material With Virulence Potential and Suspected Uptake of Foreign DNA by Natural Transformation.</title>
        <authorList>
            <person name="Maslanova I."/>
            <person name="Wertheimer Z."/>
            <person name="Sedlacek I."/>
            <person name="Svec P."/>
            <person name="Indrakova A."/>
            <person name="Kovarovic V."/>
            <person name="Schumann P."/>
            <person name="Sproer C."/>
            <person name="Kralova S."/>
            <person name="Sedo O."/>
            <person name="Kristofova L."/>
            <person name="Vrbovska V."/>
            <person name="Fuzik T."/>
            <person name="Petras P."/>
            <person name="Zdrahal Z."/>
            <person name="Ruzickova V."/>
            <person name="Doskar J."/>
            <person name="Pantucek R."/>
        </authorList>
    </citation>
    <scope>NUCLEOTIDE SEQUENCE [LARGE SCALE GENOMIC DNA]</scope>
    <source>
        <strain evidence="14 15">CCM 4927</strain>
    </source>
</reference>
<keyword evidence="9 11" id="KW-0472">Membrane</keyword>
<sequence length="720" mass="80656">MVSDGGFPLKRVKQESNELKQKRLMNRRISVIFMAIVSLLIILVLRLGYLQIVKGETYKKAVDNNENIEVNESVPRGRIYDRNGKLLVDNTSKKAITYTRDRMTSRSEMLDTAKKLHKLMSMPTDALTLRDKQDFFILTHKDEVDQLMKKELQLFDTGEISQDEYNEAVYRKLTEEKLKSMSQDELEIAAIFREMSSGSQLSPQIIRNDNVSEKEYALVSQNLSELPGVNTTMDWDRKYLYGKTLRTMFGNVSSKEEGLPKELVDYYLSKGYSRNDRVGQSYLEFQYENVLRGKKKKMRYLTDKSGKIINSEVISEGSRGNDLVLSIDIDLQLQVEKLVDKHIQLLRSMNAKSMDKVLVVVQDPNNGDILALAGRQIDKNGKISDYHYGTFTSQYAVGSTVKGATLLTGYSNNAINVGEDMIDQPLVFKGGVEKRSYFNPTGKIEINDKEALMHSSNVYMFKTALKMAGLNYSNNMSLPADITEVGLKLRKGLNQFGLGVKTGIDLPNEVTGQTGTLKNNPGNYLDLAIGQYDTYTPLQLSQYVSTIANDGYRIQPHLVKEVRAASKTDKIGPIKESIKGKVLNRINNSQEEIDQVKDGFDMAFNNELGTGYKSFANTIVKSAGKTGTAEVFQDGKSRVNSTYIGYAPMDKPSMSFAIIYTNQPVPPPWLPGGDLGRDIINEYFKDKTGKRTKLIETGTSGVQSAISNGAEQSNIEAVNP</sequence>
<evidence type="ECO:0000256" key="2">
    <source>
        <dbReference type="ARBA" id="ARBA00004236"/>
    </source>
</evidence>
<dbReference type="InterPro" id="IPR001460">
    <property type="entry name" value="PCN-bd_Tpept"/>
</dbReference>
<dbReference type="Gene3D" id="3.40.710.10">
    <property type="entry name" value="DD-peptidase/beta-lactamase superfamily"/>
    <property type="match status" value="1"/>
</dbReference>
<dbReference type="Pfam" id="PF00905">
    <property type="entry name" value="Transpeptidase"/>
    <property type="match status" value="1"/>
</dbReference>
<proteinExistence type="inferred from homology"/>
<dbReference type="AlphaFoldDB" id="A0A364JN75"/>
<dbReference type="Proteomes" id="UP000229523">
    <property type="component" value="Unassembled WGS sequence"/>
</dbReference>
<dbReference type="Pfam" id="PF03717">
    <property type="entry name" value="PBP_dimer"/>
    <property type="match status" value="1"/>
</dbReference>
<evidence type="ECO:0000256" key="3">
    <source>
        <dbReference type="ARBA" id="ARBA00007171"/>
    </source>
</evidence>
<keyword evidence="8 11" id="KW-1133">Transmembrane helix</keyword>
<dbReference type="Gene3D" id="3.90.1310.10">
    <property type="entry name" value="Penicillin-binding protein 2a (Domain 2)"/>
    <property type="match status" value="1"/>
</dbReference>
<keyword evidence="6" id="KW-0133">Cell shape</keyword>
<protein>
    <submittedName>
        <fullName evidence="14">Penicillin-binding protein 2</fullName>
    </submittedName>
</protein>
<evidence type="ECO:0000259" key="12">
    <source>
        <dbReference type="Pfam" id="PF00905"/>
    </source>
</evidence>
<feature type="domain" description="Penicillin-binding protein transpeptidase" evidence="12">
    <location>
        <begin position="358"/>
        <end position="663"/>
    </location>
</feature>
<feature type="transmembrane region" description="Helical" evidence="11">
    <location>
        <begin position="29"/>
        <end position="49"/>
    </location>
</feature>
<evidence type="ECO:0000256" key="6">
    <source>
        <dbReference type="ARBA" id="ARBA00022960"/>
    </source>
</evidence>
<evidence type="ECO:0000259" key="13">
    <source>
        <dbReference type="Pfam" id="PF03717"/>
    </source>
</evidence>
<dbReference type="GO" id="GO:0008658">
    <property type="term" value="F:penicillin binding"/>
    <property type="evidence" value="ECO:0007669"/>
    <property type="project" value="InterPro"/>
</dbReference>
<dbReference type="GO" id="GO:0005886">
    <property type="term" value="C:plasma membrane"/>
    <property type="evidence" value="ECO:0007669"/>
    <property type="project" value="UniProtKB-SubCell"/>
</dbReference>
<keyword evidence="15" id="KW-1185">Reference proteome</keyword>
<keyword evidence="5 11" id="KW-0812">Transmembrane</keyword>
<dbReference type="SUPFAM" id="SSF56519">
    <property type="entry name" value="Penicillin binding protein dimerisation domain"/>
    <property type="match status" value="1"/>
</dbReference>
<dbReference type="EMBL" id="MJBI02000001">
    <property type="protein sequence ID" value="RAI82418.1"/>
    <property type="molecule type" value="Genomic_DNA"/>
</dbReference>
<feature type="domain" description="Penicillin-binding protein dimerisation" evidence="13">
    <location>
        <begin position="73"/>
        <end position="311"/>
    </location>
</feature>
<evidence type="ECO:0000256" key="10">
    <source>
        <dbReference type="ARBA" id="ARBA00023316"/>
    </source>
</evidence>
<dbReference type="InterPro" id="IPR050515">
    <property type="entry name" value="Beta-lactam/transpept"/>
</dbReference>
<dbReference type="GO" id="GO:0008360">
    <property type="term" value="P:regulation of cell shape"/>
    <property type="evidence" value="ECO:0007669"/>
    <property type="project" value="UniProtKB-KW"/>
</dbReference>
<evidence type="ECO:0000256" key="7">
    <source>
        <dbReference type="ARBA" id="ARBA00022984"/>
    </source>
</evidence>